<protein>
    <submittedName>
        <fullName evidence="11">Cation transporter</fullName>
    </submittedName>
</protein>
<dbReference type="Gene3D" id="1.20.1510.10">
    <property type="entry name" value="Cation efflux protein transmembrane domain"/>
    <property type="match status" value="1"/>
</dbReference>
<dbReference type="Pfam" id="PF16916">
    <property type="entry name" value="ZT_dimer"/>
    <property type="match status" value="1"/>
</dbReference>
<comment type="similarity">
    <text evidence="2">Belongs to the cation diffusion facilitator (CDF) transporter (TC 2.A.4) family. SLC30A subfamily.</text>
</comment>
<dbReference type="RefSeq" id="WP_196417489.1">
    <property type="nucleotide sequence ID" value="NZ_JADQTO010000016.1"/>
</dbReference>
<keyword evidence="7 8" id="KW-0472">Membrane</keyword>
<dbReference type="SUPFAM" id="SSF161111">
    <property type="entry name" value="Cation efflux protein transmembrane domain-like"/>
    <property type="match status" value="1"/>
</dbReference>
<evidence type="ECO:0000256" key="5">
    <source>
        <dbReference type="ARBA" id="ARBA00022989"/>
    </source>
</evidence>
<keyword evidence="3" id="KW-0813">Transport</keyword>
<dbReference type="EMBL" id="JADQTO010000016">
    <property type="protein sequence ID" value="MBG0565716.1"/>
    <property type="molecule type" value="Genomic_DNA"/>
</dbReference>
<evidence type="ECO:0000256" key="2">
    <source>
        <dbReference type="ARBA" id="ARBA00008873"/>
    </source>
</evidence>
<feature type="domain" description="Cation efflux protein transmembrane" evidence="9">
    <location>
        <begin position="25"/>
        <end position="214"/>
    </location>
</feature>
<dbReference type="InterPro" id="IPR050681">
    <property type="entry name" value="CDF/SLC30A"/>
</dbReference>
<proteinExistence type="inferred from homology"/>
<evidence type="ECO:0000256" key="7">
    <source>
        <dbReference type="ARBA" id="ARBA00023136"/>
    </source>
</evidence>
<feature type="transmembrane region" description="Helical" evidence="8">
    <location>
        <begin position="156"/>
        <end position="179"/>
    </location>
</feature>
<dbReference type="GO" id="GO:0005886">
    <property type="term" value="C:plasma membrane"/>
    <property type="evidence" value="ECO:0007669"/>
    <property type="project" value="TreeGrafter"/>
</dbReference>
<organism evidence="11 12">
    <name type="scientific">Actinoplanes aureus</name>
    <dbReference type="NCBI Taxonomy" id="2792083"/>
    <lineage>
        <taxon>Bacteria</taxon>
        <taxon>Bacillati</taxon>
        <taxon>Actinomycetota</taxon>
        <taxon>Actinomycetes</taxon>
        <taxon>Micromonosporales</taxon>
        <taxon>Micromonosporaceae</taxon>
        <taxon>Actinoplanes</taxon>
    </lineage>
</organism>
<dbReference type="GO" id="GO:0005385">
    <property type="term" value="F:zinc ion transmembrane transporter activity"/>
    <property type="evidence" value="ECO:0007669"/>
    <property type="project" value="TreeGrafter"/>
</dbReference>
<dbReference type="InterPro" id="IPR058533">
    <property type="entry name" value="Cation_efflux_TM"/>
</dbReference>
<dbReference type="Pfam" id="PF01545">
    <property type="entry name" value="Cation_efflux"/>
    <property type="match status" value="1"/>
</dbReference>
<comment type="subcellular location">
    <subcellularLocation>
        <location evidence="1">Membrane</location>
        <topology evidence="1">Multi-pass membrane protein</topology>
    </subcellularLocation>
</comment>
<dbReference type="NCBIfam" id="TIGR01297">
    <property type="entry name" value="CDF"/>
    <property type="match status" value="1"/>
</dbReference>
<feature type="domain" description="Cation efflux protein cytoplasmic" evidence="10">
    <location>
        <begin position="218"/>
        <end position="292"/>
    </location>
</feature>
<dbReference type="InterPro" id="IPR002524">
    <property type="entry name" value="Cation_efflux"/>
</dbReference>
<name>A0A931CEC0_9ACTN</name>
<gene>
    <name evidence="11" type="ORF">I4J89_30120</name>
</gene>
<evidence type="ECO:0000256" key="6">
    <source>
        <dbReference type="ARBA" id="ARBA00023065"/>
    </source>
</evidence>
<evidence type="ECO:0000313" key="11">
    <source>
        <dbReference type="EMBL" id="MBG0565716.1"/>
    </source>
</evidence>
<dbReference type="InterPro" id="IPR027470">
    <property type="entry name" value="Cation_efflux_CTD"/>
</dbReference>
<reference evidence="11" key="1">
    <citation type="submission" date="2020-11" db="EMBL/GenBank/DDBJ databases">
        <title>Isolation and identification of active actinomycetes.</title>
        <authorList>
            <person name="Sun X."/>
        </authorList>
    </citation>
    <scope>NUCLEOTIDE SEQUENCE</scope>
    <source>
        <strain evidence="11">NEAU-A11</strain>
    </source>
</reference>
<comment type="caution">
    <text evidence="11">The sequence shown here is derived from an EMBL/GenBank/DDBJ whole genome shotgun (WGS) entry which is preliminary data.</text>
</comment>
<sequence length="304" mass="31752">MGAGHDHGTAATHGGARHRKRLWWAAGLLTAFMVVEAVAAGLTGSLALLSDAGHMFTDVLAIAMTLAAITAAGRAGTDSRRTFGLYRLEVLAALANALLLAGVAGFVLVHAVRRFTDPPEVPAGWMLAVAIGGLVANLIAFRLLRDGSKENIAVRGAYLEVLGDLLGSVGVIVAAVVIWLTGWAYADPIVAVVVALMILPRTWALGRSAVRILVQAAPEHLDITAVRERLAAVPGVCDVHDLHVWTLTSGMDVASAHLKLDPAAELGAVLTVAREALHEDFAIDHATLQVEPAGAGRHCTPTGW</sequence>
<feature type="transmembrane region" description="Helical" evidence="8">
    <location>
        <begin position="55"/>
        <end position="76"/>
    </location>
</feature>
<evidence type="ECO:0000256" key="1">
    <source>
        <dbReference type="ARBA" id="ARBA00004141"/>
    </source>
</evidence>
<evidence type="ECO:0000259" key="10">
    <source>
        <dbReference type="Pfam" id="PF16916"/>
    </source>
</evidence>
<evidence type="ECO:0000256" key="4">
    <source>
        <dbReference type="ARBA" id="ARBA00022692"/>
    </source>
</evidence>
<evidence type="ECO:0000259" key="9">
    <source>
        <dbReference type="Pfam" id="PF01545"/>
    </source>
</evidence>
<keyword evidence="12" id="KW-1185">Reference proteome</keyword>
<dbReference type="InterPro" id="IPR027469">
    <property type="entry name" value="Cation_efflux_TMD_sf"/>
</dbReference>
<keyword evidence="5 8" id="KW-1133">Transmembrane helix</keyword>
<keyword evidence="6" id="KW-0406">Ion transport</keyword>
<feature type="transmembrane region" description="Helical" evidence="8">
    <location>
        <begin position="88"/>
        <end position="111"/>
    </location>
</feature>
<dbReference type="PANTHER" id="PTHR11562:SF17">
    <property type="entry name" value="RE54080P-RELATED"/>
    <property type="match status" value="1"/>
</dbReference>
<dbReference type="SUPFAM" id="SSF160240">
    <property type="entry name" value="Cation efflux protein cytoplasmic domain-like"/>
    <property type="match status" value="1"/>
</dbReference>
<evidence type="ECO:0000313" key="12">
    <source>
        <dbReference type="Proteomes" id="UP000598146"/>
    </source>
</evidence>
<evidence type="ECO:0000256" key="8">
    <source>
        <dbReference type="SAM" id="Phobius"/>
    </source>
</evidence>
<feature type="transmembrane region" description="Helical" evidence="8">
    <location>
        <begin position="123"/>
        <end position="144"/>
    </location>
</feature>
<keyword evidence="4 8" id="KW-0812">Transmembrane</keyword>
<feature type="transmembrane region" description="Helical" evidence="8">
    <location>
        <begin position="185"/>
        <end position="204"/>
    </location>
</feature>
<dbReference type="InterPro" id="IPR036837">
    <property type="entry name" value="Cation_efflux_CTD_sf"/>
</dbReference>
<feature type="transmembrane region" description="Helical" evidence="8">
    <location>
        <begin position="22"/>
        <end position="49"/>
    </location>
</feature>
<evidence type="ECO:0000256" key="3">
    <source>
        <dbReference type="ARBA" id="ARBA00022448"/>
    </source>
</evidence>
<dbReference type="PANTHER" id="PTHR11562">
    <property type="entry name" value="CATION EFFLUX PROTEIN/ ZINC TRANSPORTER"/>
    <property type="match status" value="1"/>
</dbReference>
<dbReference type="Proteomes" id="UP000598146">
    <property type="component" value="Unassembled WGS sequence"/>
</dbReference>
<accession>A0A931CEC0</accession>
<dbReference type="AlphaFoldDB" id="A0A931CEC0"/>